<dbReference type="HOGENOM" id="CLU_2743811_0_0_1"/>
<evidence type="ECO:0000313" key="1">
    <source>
        <dbReference type="EMBL" id="AES88644.1"/>
    </source>
</evidence>
<name>G7JQF4_MEDTR</name>
<dbReference type="PaxDb" id="3880-AES88644"/>
<dbReference type="EnsemblPlants" id="AES88644">
    <property type="protein sequence ID" value="AES88644"/>
    <property type="gene ID" value="MTR_4g060450"/>
</dbReference>
<evidence type="ECO:0000313" key="2">
    <source>
        <dbReference type="EnsemblPlants" id="AES88644"/>
    </source>
</evidence>
<organism evidence="1 3">
    <name type="scientific">Medicago truncatula</name>
    <name type="common">Barrel medic</name>
    <name type="synonym">Medicago tribuloides</name>
    <dbReference type="NCBI Taxonomy" id="3880"/>
    <lineage>
        <taxon>Eukaryota</taxon>
        <taxon>Viridiplantae</taxon>
        <taxon>Streptophyta</taxon>
        <taxon>Embryophyta</taxon>
        <taxon>Tracheophyta</taxon>
        <taxon>Spermatophyta</taxon>
        <taxon>Magnoliopsida</taxon>
        <taxon>eudicotyledons</taxon>
        <taxon>Gunneridae</taxon>
        <taxon>Pentapetalae</taxon>
        <taxon>rosids</taxon>
        <taxon>fabids</taxon>
        <taxon>Fabales</taxon>
        <taxon>Fabaceae</taxon>
        <taxon>Papilionoideae</taxon>
        <taxon>50 kb inversion clade</taxon>
        <taxon>NPAAA clade</taxon>
        <taxon>Hologalegina</taxon>
        <taxon>IRL clade</taxon>
        <taxon>Trifolieae</taxon>
        <taxon>Medicago</taxon>
    </lineage>
</organism>
<reference evidence="2" key="3">
    <citation type="submission" date="2015-04" db="UniProtKB">
        <authorList>
            <consortium name="EnsemblPlants"/>
        </authorList>
    </citation>
    <scope>IDENTIFICATION</scope>
    <source>
        <strain evidence="2">cv. Jemalong A17</strain>
    </source>
</reference>
<proteinExistence type="predicted"/>
<evidence type="ECO:0000313" key="3">
    <source>
        <dbReference type="Proteomes" id="UP000002051"/>
    </source>
</evidence>
<protein>
    <submittedName>
        <fullName evidence="1 2">Uncharacterized protein</fullName>
    </submittedName>
</protein>
<reference evidence="1 3" key="2">
    <citation type="journal article" date="2014" name="BMC Genomics">
        <title>An improved genome release (version Mt4.0) for the model legume Medicago truncatula.</title>
        <authorList>
            <person name="Tang H."/>
            <person name="Krishnakumar V."/>
            <person name="Bidwell S."/>
            <person name="Rosen B."/>
            <person name="Chan A."/>
            <person name="Zhou S."/>
            <person name="Gentzbittel L."/>
            <person name="Childs K.L."/>
            <person name="Yandell M."/>
            <person name="Gundlach H."/>
            <person name="Mayer K.F."/>
            <person name="Schwartz D.C."/>
            <person name="Town C.D."/>
        </authorList>
    </citation>
    <scope>GENOME REANNOTATION</scope>
    <source>
        <strain evidence="2 3">cv. Jemalong A17</strain>
    </source>
</reference>
<sequence>MDRRIILNSSVLEIVVGPNTTPQNRLVRTLNTSPHDEHYWAWFVDINGRWPDSGNLIAGGPMDFGEALIPS</sequence>
<accession>G7JQF4</accession>
<gene>
    <name evidence="1" type="ordered locus">MTR_4g060450</name>
</gene>
<reference evidence="1 3" key="1">
    <citation type="journal article" date="2011" name="Nature">
        <title>The Medicago genome provides insight into the evolution of rhizobial symbioses.</title>
        <authorList>
            <person name="Young N.D."/>
            <person name="Debelle F."/>
            <person name="Oldroyd G.E."/>
            <person name="Geurts R."/>
            <person name="Cannon S.B."/>
            <person name="Udvardi M.K."/>
            <person name="Benedito V.A."/>
            <person name="Mayer K.F."/>
            <person name="Gouzy J."/>
            <person name="Schoof H."/>
            <person name="Van de Peer Y."/>
            <person name="Proost S."/>
            <person name="Cook D.R."/>
            <person name="Meyers B.C."/>
            <person name="Spannagl M."/>
            <person name="Cheung F."/>
            <person name="De Mita S."/>
            <person name="Krishnakumar V."/>
            <person name="Gundlach H."/>
            <person name="Zhou S."/>
            <person name="Mudge J."/>
            <person name="Bharti A.K."/>
            <person name="Murray J.D."/>
            <person name="Naoumkina M.A."/>
            <person name="Rosen B."/>
            <person name="Silverstein K.A."/>
            <person name="Tang H."/>
            <person name="Rombauts S."/>
            <person name="Zhao P.X."/>
            <person name="Zhou P."/>
            <person name="Barbe V."/>
            <person name="Bardou P."/>
            <person name="Bechner M."/>
            <person name="Bellec A."/>
            <person name="Berger A."/>
            <person name="Berges H."/>
            <person name="Bidwell S."/>
            <person name="Bisseling T."/>
            <person name="Choisne N."/>
            <person name="Couloux A."/>
            <person name="Denny R."/>
            <person name="Deshpande S."/>
            <person name="Dai X."/>
            <person name="Doyle J.J."/>
            <person name="Dudez A.M."/>
            <person name="Farmer A.D."/>
            <person name="Fouteau S."/>
            <person name="Franken C."/>
            <person name="Gibelin C."/>
            <person name="Gish J."/>
            <person name="Goldstein S."/>
            <person name="Gonzalez A.J."/>
            <person name="Green P.J."/>
            <person name="Hallab A."/>
            <person name="Hartog M."/>
            <person name="Hua A."/>
            <person name="Humphray S.J."/>
            <person name="Jeong D.H."/>
            <person name="Jing Y."/>
            <person name="Jocker A."/>
            <person name="Kenton S.M."/>
            <person name="Kim D.J."/>
            <person name="Klee K."/>
            <person name="Lai H."/>
            <person name="Lang C."/>
            <person name="Lin S."/>
            <person name="Macmil S.L."/>
            <person name="Magdelenat G."/>
            <person name="Matthews L."/>
            <person name="McCorrison J."/>
            <person name="Monaghan E.L."/>
            <person name="Mun J.H."/>
            <person name="Najar F.Z."/>
            <person name="Nicholson C."/>
            <person name="Noirot C."/>
            <person name="O'Bleness M."/>
            <person name="Paule C.R."/>
            <person name="Poulain J."/>
            <person name="Prion F."/>
            <person name="Qin B."/>
            <person name="Qu C."/>
            <person name="Retzel E.F."/>
            <person name="Riddle C."/>
            <person name="Sallet E."/>
            <person name="Samain S."/>
            <person name="Samson N."/>
            <person name="Sanders I."/>
            <person name="Saurat O."/>
            <person name="Scarpelli C."/>
            <person name="Schiex T."/>
            <person name="Segurens B."/>
            <person name="Severin A.J."/>
            <person name="Sherrier D.J."/>
            <person name="Shi R."/>
            <person name="Sims S."/>
            <person name="Singer S.R."/>
            <person name="Sinharoy S."/>
            <person name="Sterck L."/>
            <person name="Viollet A."/>
            <person name="Wang B.B."/>
            <person name="Wang K."/>
            <person name="Wang M."/>
            <person name="Wang X."/>
            <person name="Warfsmann J."/>
            <person name="Weissenbach J."/>
            <person name="White D.D."/>
            <person name="White J.D."/>
            <person name="Wiley G.B."/>
            <person name="Wincker P."/>
            <person name="Xing Y."/>
            <person name="Yang L."/>
            <person name="Yao Z."/>
            <person name="Ying F."/>
            <person name="Zhai J."/>
            <person name="Zhou L."/>
            <person name="Zuber A."/>
            <person name="Denarie J."/>
            <person name="Dixon R.A."/>
            <person name="May G.D."/>
            <person name="Schwartz D.C."/>
            <person name="Rogers J."/>
            <person name="Quetier F."/>
            <person name="Town C.D."/>
            <person name="Roe B.A."/>
        </authorList>
    </citation>
    <scope>NUCLEOTIDE SEQUENCE [LARGE SCALE GENOMIC DNA]</scope>
    <source>
        <strain evidence="1">A17</strain>
        <strain evidence="2 3">cv. Jemalong A17</strain>
    </source>
</reference>
<keyword evidence="3" id="KW-1185">Reference proteome</keyword>
<dbReference type="Proteomes" id="UP000002051">
    <property type="component" value="Chromosome 4"/>
</dbReference>
<dbReference type="AlphaFoldDB" id="G7JQF4"/>
<dbReference type="EMBL" id="CM001220">
    <property type="protein sequence ID" value="AES88644.1"/>
    <property type="molecule type" value="Genomic_DNA"/>
</dbReference>